<feature type="compositionally biased region" description="Basic residues" evidence="1">
    <location>
        <begin position="19"/>
        <end position="28"/>
    </location>
</feature>
<dbReference type="STRING" id="436010.A0A165XX83"/>
<dbReference type="Proteomes" id="UP000076532">
    <property type="component" value="Unassembled WGS sequence"/>
</dbReference>
<feature type="region of interest" description="Disordered" evidence="1">
    <location>
        <begin position="1"/>
        <end position="28"/>
    </location>
</feature>
<sequence length="397" mass="43293">MPRTLHQVLQRTSVERVRSRSPHPHPLHARGCGALLPLYRRHIPLHWEPPRVYPSRTEHTVRLTLNERVRSRSRRTAPAPFASPSRLRNYSCRSIDDITRSPGDLPAPPCRALNLSIQCAAAAPPSVHRPSPSPPRPHSKPRCACTLCTGLTAAAEPSSGSIDDVPRSPGDLFASPHHALNASLQRMAAAPTYPHAGPMRRPSRLPAAPALQTALAAAAEPLSHTYQRHMRPHRAVVTQARVVQPFEFQVTGILQLYGGAMISTKFVAEMRKPMDFWKGMACAQVLITPVYMVFGVVVYSYHGQFVVNPANQGISGYAWQTATNVISLTAGSSPPRSTATLASSSNPPPPPAGHLQEDPGRTAWVLCTLVYWVLVFVVRTSIPQVSDISLLVSANKC</sequence>
<evidence type="ECO:0000313" key="2">
    <source>
        <dbReference type="EMBL" id="KZP08988.1"/>
    </source>
</evidence>
<accession>A0A165XX83</accession>
<evidence type="ECO:0008006" key="4">
    <source>
        <dbReference type="Google" id="ProtNLM"/>
    </source>
</evidence>
<reference evidence="2 3" key="1">
    <citation type="journal article" date="2016" name="Mol. Biol. Evol.">
        <title>Comparative Genomics of Early-Diverging Mushroom-Forming Fungi Provides Insights into the Origins of Lignocellulose Decay Capabilities.</title>
        <authorList>
            <person name="Nagy L.G."/>
            <person name="Riley R."/>
            <person name="Tritt A."/>
            <person name="Adam C."/>
            <person name="Daum C."/>
            <person name="Floudas D."/>
            <person name="Sun H."/>
            <person name="Yadav J.S."/>
            <person name="Pangilinan J."/>
            <person name="Larsson K.H."/>
            <person name="Matsuura K."/>
            <person name="Barry K."/>
            <person name="Labutti K."/>
            <person name="Kuo R."/>
            <person name="Ohm R.A."/>
            <person name="Bhattacharya S.S."/>
            <person name="Shirouzu T."/>
            <person name="Yoshinaga Y."/>
            <person name="Martin F.M."/>
            <person name="Grigoriev I.V."/>
            <person name="Hibbett D.S."/>
        </authorList>
    </citation>
    <scope>NUCLEOTIDE SEQUENCE [LARGE SCALE GENOMIC DNA]</scope>
    <source>
        <strain evidence="2 3">CBS 109695</strain>
    </source>
</reference>
<dbReference type="OrthoDB" id="40134at2759"/>
<dbReference type="EMBL" id="KV417710">
    <property type="protein sequence ID" value="KZP08988.1"/>
    <property type="molecule type" value="Genomic_DNA"/>
</dbReference>
<gene>
    <name evidence="2" type="ORF">FIBSPDRAFT_964337</name>
</gene>
<evidence type="ECO:0000313" key="3">
    <source>
        <dbReference type="Proteomes" id="UP000076532"/>
    </source>
</evidence>
<feature type="region of interest" description="Disordered" evidence="1">
    <location>
        <begin position="333"/>
        <end position="356"/>
    </location>
</feature>
<proteinExistence type="predicted"/>
<organism evidence="2 3">
    <name type="scientific">Athelia psychrophila</name>
    <dbReference type="NCBI Taxonomy" id="1759441"/>
    <lineage>
        <taxon>Eukaryota</taxon>
        <taxon>Fungi</taxon>
        <taxon>Dikarya</taxon>
        <taxon>Basidiomycota</taxon>
        <taxon>Agaricomycotina</taxon>
        <taxon>Agaricomycetes</taxon>
        <taxon>Agaricomycetidae</taxon>
        <taxon>Atheliales</taxon>
        <taxon>Atheliaceae</taxon>
        <taxon>Athelia</taxon>
    </lineage>
</organism>
<protein>
    <recommendedName>
        <fullName evidence="4">Amino acid transporter transmembrane domain-containing protein</fullName>
    </recommendedName>
</protein>
<evidence type="ECO:0000256" key="1">
    <source>
        <dbReference type="SAM" id="MobiDB-lite"/>
    </source>
</evidence>
<keyword evidence="3" id="KW-1185">Reference proteome</keyword>
<name>A0A165XX83_9AGAM</name>
<dbReference type="AlphaFoldDB" id="A0A165XX83"/>
<feature type="compositionally biased region" description="Polar residues" evidence="1">
    <location>
        <begin position="333"/>
        <end position="345"/>
    </location>
</feature>